<dbReference type="SMART" id="SM00248">
    <property type="entry name" value="ANK"/>
    <property type="match status" value="12"/>
</dbReference>
<evidence type="ECO:0000256" key="1">
    <source>
        <dbReference type="ARBA" id="ARBA00022737"/>
    </source>
</evidence>
<dbReference type="PANTHER" id="PTHR24161:SF124">
    <property type="entry name" value="TRANSIENT RECEPTOR POTENTIAL CHANNEL PYREXIA"/>
    <property type="match status" value="1"/>
</dbReference>
<organism evidence="4 5">
    <name type="scientific">Candidula unifasciata</name>
    <dbReference type="NCBI Taxonomy" id="100452"/>
    <lineage>
        <taxon>Eukaryota</taxon>
        <taxon>Metazoa</taxon>
        <taxon>Spiralia</taxon>
        <taxon>Lophotrochozoa</taxon>
        <taxon>Mollusca</taxon>
        <taxon>Gastropoda</taxon>
        <taxon>Heterobranchia</taxon>
        <taxon>Euthyneura</taxon>
        <taxon>Panpulmonata</taxon>
        <taxon>Eupulmonata</taxon>
        <taxon>Stylommatophora</taxon>
        <taxon>Helicina</taxon>
        <taxon>Helicoidea</taxon>
        <taxon>Geomitridae</taxon>
        <taxon>Candidula</taxon>
    </lineage>
</organism>
<evidence type="ECO:0000256" key="2">
    <source>
        <dbReference type="ARBA" id="ARBA00023043"/>
    </source>
</evidence>
<sequence length="501" mass="54900">MAENSFAKKKKKNFRQKNKCETVSLFSSISGCAQNGNVKEVVRILKSDPTRLHARNVQGQMPLHVAVSKGHRDVVEAIINQKADLNAVDSQGNTALHLAVMAESPDMVRLLLKKGASFTIKNQAQMMPVHLAAELPTTEIMKILLEHGADPNARGEGGVTALHLAAGQDNGDMMRLIMSTGGKPCMKCDYGYYPIHVAAKSASANAMSAIIEQALKCGYTREQILNFKDRENNLPLHSAVYGGNIKAVSVCLNAGALVNAQQEDGSTPLHFACSQGNMDMIKLMKEAQPDHFLAAVQSVDSMKMTPLHRAALFNHKPVMEYLLNENADIDARDIHERTPLLLAASKGCWDTVQMLVQRGADIRVKDKNSRNFLHLAIKFGGKLKSIGGSFMKDIQHLLNERDDFGCTPLHYASKEGHLFALDDLIKMGAVLNLKDNHKQSPFHFAARYGRVNTCRRLLDSIHGPNIINETDGDGLTALHIAAQNGHTKIIQLLLERGAVVS</sequence>
<feature type="repeat" description="ANK" evidence="3">
    <location>
        <begin position="231"/>
        <end position="263"/>
    </location>
</feature>
<dbReference type="PRINTS" id="PR01415">
    <property type="entry name" value="ANKYRIN"/>
</dbReference>
<keyword evidence="2 3" id="KW-0040">ANK repeat</keyword>
<feature type="non-terminal residue" evidence="4">
    <location>
        <position position="501"/>
    </location>
</feature>
<feature type="repeat" description="ANK" evidence="3">
    <location>
        <begin position="335"/>
        <end position="367"/>
    </location>
</feature>
<evidence type="ECO:0000256" key="3">
    <source>
        <dbReference type="PROSITE-ProRule" id="PRU00023"/>
    </source>
</evidence>
<feature type="repeat" description="ANK" evidence="3">
    <location>
        <begin position="302"/>
        <end position="334"/>
    </location>
</feature>
<feature type="repeat" description="ANK" evidence="3">
    <location>
        <begin position="58"/>
        <end position="90"/>
    </location>
</feature>
<feature type="repeat" description="ANK" evidence="3">
    <location>
        <begin position="473"/>
        <end position="501"/>
    </location>
</feature>
<reference evidence="4" key="1">
    <citation type="submission" date="2021-04" db="EMBL/GenBank/DDBJ databases">
        <authorList>
            <consortium name="Molecular Ecology Group"/>
        </authorList>
    </citation>
    <scope>NUCLEOTIDE SEQUENCE</scope>
</reference>
<evidence type="ECO:0000313" key="5">
    <source>
        <dbReference type="Proteomes" id="UP000678393"/>
    </source>
</evidence>
<protein>
    <submittedName>
        <fullName evidence="4">Uncharacterized protein</fullName>
    </submittedName>
</protein>
<dbReference type="PANTHER" id="PTHR24161">
    <property type="entry name" value="ANK_REP_REGION DOMAIN-CONTAINING PROTEIN-RELATED"/>
    <property type="match status" value="1"/>
</dbReference>
<dbReference type="Pfam" id="PF12796">
    <property type="entry name" value="Ank_2"/>
    <property type="match status" value="3"/>
</dbReference>
<dbReference type="OrthoDB" id="1661883at2759"/>
<proteinExistence type="predicted"/>
<dbReference type="Gene3D" id="1.25.40.20">
    <property type="entry name" value="Ankyrin repeat-containing domain"/>
    <property type="match status" value="3"/>
</dbReference>
<dbReference type="Pfam" id="PF00023">
    <property type="entry name" value="Ank"/>
    <property type="match status" value="1"/>
</dbReference>
<dbReference type="PROSITE" id="PS50088">
    <property type="entry name" value="ANK_REPEAT"/>
    <property type="match status" value="10"/>
</dbReference>
<dbReference type="Proteomes" id="UP000678393">
    <property type="component" value="Unassembled WGS sequence"/>
</dbReference>
<keyword evidence="1" id="KW-0677">Repeat</keyword>
<feature type="repeat" description="ANK" evidence="3">
    <location>
        <begin position="404"/>
        <end position="436"/>
    </location>
</feature>
<feature type="repeat" description="ANK" evidence="3">
    <location>
        <begin position="264"/>
        <end position="284"/>
    </location>
</feature>
<name>A0A8S3YS55_9EUPU</name>
<dbReference type="InterPro" id="IPR036770">
    <property type="entry name" value="Ankyrin_rpt-contain_sf"/>
</dbReference>
<keyword evidence="5" id="KW-1185">Reference proteome</keyword>
<accession>A0A8S3YS55</accession>
<evidence type="ECO:0000313" key="4">
    <source>
        <dbReference type="EMBL" id="CAG5119248.1"/>
    </source>
</evidence>
<feature type="repeat" description="ANK" evidence="3">
    <location>
        <begin position="124"/>
        <end position="156"/>
    </location>
</feature>
<dbReference type="EMBL" id="CAJHNH020000673">
    <property type="protein sequence ID" value="CAG5119248.1"/>
    <property type="molecule type" value="Genomic_DNA"/>
</dbReference>
<comment type="caution">
    <text evidence="4">The sequence shown here is derived from an EMBL/GenBank/DDBJ whole genome shotgun (WGS) entry which is preliminary data.</text>
</comment>
<gene>
    <name evidence="4" type="ORF">CUNI_LOCUS4806</name>
</gene>
<dbReference type="PROSITE" id="PS50297">
    <property type="entry name" value="ANK_REP_REGION"/>
    <property type="match status" value="9"/>
</dbReference>
<dbReference type="Pfam" id="PF13637">
    <property type="entry name" value="Ank_4"/>
    <property type="match status" value="1"/>
</dbReference>
<dbReference type="SUPFAM" id="SSF48403">
    <property type="entry name" value="Ankyrin repeat"/>
    <property type="match status" value="2"/>
</dbReference>
<feature type="repeat" description="ANK" evidence="3">
    <location>
        <begin position="157"/>
        <end position="181"/>
    </location>
</feature>
<feature type="repeat" description="ANK" evidence="3">
    <location>
        <begin position="91"/>
        <end position="123"/>
    </location>
</feature>
<dbReference type="AlphaFoldDB" id="A0A8S3YS55"/>
<dbReference type="InterPro" id="IPR002110">
    <property type="entry name" value="Ankyrin_rpt"/>
</dbReference>